<evidence type="ECO:0000313" key="7">
    <source>
        <dbReference type="EMBL" id="EFH84219.1"/>
    </source>
</evidence>
<dbReference type="SMART" id="SM00347">
    <property type="entry name" value="HTH_MARR"/>
    <property type="match status" value="1"/>
</dbReference>
<organism evidence="7 8">
    <name type="scientific">Ktedonobacter racemifer DSM 44963</name>
    <dbReference type="NCBI Taxonomy" id="485913"/>
    <lineage>
        <taxon>Bacteria</taxon>
        <taxon>Bacillati</taxon>
        <taxon>Chloroflexota</taxon>
        <taxon>Ktedonobacteria</taxon>
        <taxon>Ktedonobacterales</taxon>
        <taxon>Ktedonobacteraceae</taxon>
        <taxon>Ktedonobacter</taxon>
    </lineage>
</organism>
<dbReference type="RefSeq" id="WP_007915548.1">
    <property type="nucleotide sequence ID" value="NZ_ADVG01000003.1"/>
</dbReference>
<dbReference type="EMBL" id="ADVG01000003">
    <property type="protein sequence ID" value="EFH84219.1"/>
    <property type="molecule type" value="Genomic_DNA"/>
</dbReference>
<dbReference type="FunFam" id="1.10.10.10:FF:000163">
    <property type="entry name" value="MarR family transcriptional regulator"/>
    <property type="match status" value="1"/>
</dbReference>
<evidence type="ECO:0000256" key="1">
    <source>
        <dbReference type="ARBA" id="ARBA00004496"/>
    </source>
</evidence>
<evidence type="ECO:0000259" key="6">
    <source>
        <dbReference type="PROSITE" id="PS50995"/>
    </source>
</evidence>
<dbReference type="Gene3D" id="1.10.10.10">
    <property type="entry name" value="Winged helix-like DNA-binding domain superfamily/Winged helix DNA-binding domain"/>
    <property type="match status" value="1"/>
</dbReference>
<dbReference type="STRING" id="485913.Krac_5242"/>
<dbReference type="InterPro" id="IPR039422">
    <property type="entry name" value="MarR/SlyA-like"/>
</dbReference>
<dbReference type="AlphaFoldDB" id="D6TVB9"/>
<dbReference type="GO" id="GO:0003677">
    <property type="term" value="F:DNA binding"/>
    <property type="evidence" value="ECO:0007669"/>
    <property type="project" value="UniProtKB-KW"/>
</dbReference>
<feature type="domain" description="HTH marR-type" evidence="6">
    <location>
        <begin position="14"/>
        <end position="144"/>
    </location>
</feature>
<dbReference type="PROSITE" id="PS50995">
    <property type="entry name" value="HTH_MARR_2"/>
    <property type="match status" value="1"/>
</dbReference>
<dbReference type="InterPro" id="IPR000835">
    <property type="entry name" value="HTH_MarR-typ"/>
</dbReference>
<dbReference type="PANTHER" id="PTHR33164">
    <property type="entry name" value="TRANSCRIPTIONAL REGULATOR, MARR FAMILY"/>
    <property type="match status" value="1"/>
</dbReference>
<keyword evidence="4" id="KW-0238">DNA-binding</keyword>
<keyword evidence="3" id="KW-0805">Transcription regulation</keyword>
<dbReference type="InterPro" id="IPR036388">
    <property type="entry name" value="WH-like_DNA-bd_sf"/>
</dbReference>
<comment type="subcellular location">
    <subcellularLocation>
        <location evidence="1">Cytoplasm</location>
    </subcellularLocation>
</comment>
<evidence type="ECO:0000256" key="4">
    <source>
        <dbReference type="ARBA" id="ARBA00023125"/>
    </source>
</evidence>
<proteinExistence type="predicted"/>
<evidence type="ECO:0000256" key="5">
    <source>
        <dbReference type="ARBA" id="ARBA00023163"/>
    </source>
</evidence>
<dbReference type="Pfam" id="PF22381">
    <property type="entry name" value="Staph_reg_Sar_Rot"/>
    <property type="match status" value="1"/>
</dbReference>
<dbReference type="eggNOG" id="COG1846">
    <property type="taxonomic scope" value="Bacteria"/>
</dbReference>
<keyword evidence="5" id="KW-0804">Transcription</keyword>
<accession>D6TVB9</accession>
<dbReference type="InterPro" id="IPR055166">
    <property type="entry name" value="Transc_reg_Sar_Rot_HTH"/>
</dbReference>
<evidence type="ECO:0000313" key="8">
    <source>
        <dbReference type="Proteomes" id="UP000004508"/>
    </source>
</evidence>
<protein>
    <submittedName>
        <fullName evidence="7">Transcriptional regulator, MarR family</fullName>
    </submittedName>
</protein>
<comment type="caution">
    <text evidence="7">The sequence shown here is derived from an EMBL/GenBank/DDBJ whole genome shotgun (WGS) entry which is preliminary data.</text>
</comment>
<dbReference type="GO" id="GO:0005737">
    <property type="term" value="C:cytoplasm"/>
    <property type="evidence" value="ECO:0007669"/>
    <property type="project" value="UniProtKB-SubCell"/>
</dbReference>
<gene>
    <name evidence="7" type="ORF">Krac_5242</name>
</gene>
<dbReference type="GO" id="GO:0006950">
    <property type="term" value="P:response to stress"/>
    <property type="evidence" value="ECO:0007669"/>
    <property type="project" value="TreeGrafter"/>
</dbReference>
<dbReference type="Proteomes" id="UP000004508">
    <property type="component" value="Unassembled WGS sequence"/>
</dbReference>
<sequence>MTLSTSPEEALKLDNQLCFALYAATRAMMSTYRGLLEQLGLTFPQYLVMLVLWEVGQSTVKDLGQTLYLDSGTLSPLLKRLEAAGLIHRTRSARDERAVEISLTEAGQALKEQAFPVPGQFNCRVALEASEFAHLRGQLRDLAETLALNNELSSTQSCTPEQIG</sequence>
<keyword evidence="2" id="KW-0963">Cytoplasm</keyword>
<dbReference type="PRINTS" id="PR00598">
    <property type="entry name" value="HTHMARR"/>
</dbReference>
<dbReference type="InParanoid" id="D6TVB9"/>
<dbReference type="OrthoDB" id="9806864at2"/>
<dbReference type="GO" id="GO:0003700">
    <property type="term" value="F:DNA-binding transcription factor activity"/>
    <property type="evidence" value="ECO:0007669"/>
    <property type="project" value="InterPro"/>
</dbReference>
<name>D6TVB9_KTERA</name>
<dbReference type="InterPro" id="IPR036390">
    <property type="entry name" value="WH_DNA-bd_sf"/>
</dbReference>
<evidence type="ECO:0000256" key="2">
    <source>
        <dbReference type="ARBA" id="ARBA00022490"/>
    </source>
</evidence>
<reference evidence="7 8" key="1">
    <citation type="journal article" date="2011" name="Stand. Genomic Sci.">
        <title>Non-contiguous finished genome sequence and contextual data of the filamentous soil bacterium Ktedonobacter racemifer type strain (SOSP1-21).</title>
        <authorList>
            <person name="Chang Y.J."/>
            <person name="Land M."/>
            <person name="Hauser L."/>
            <person name="Chertkov O."/>
            <person name="Del Rio T.G."/>
            <person name="Nolan M."/>
            <person name="Copeland A."/>
            <person name="Tice H."/>
            <person name="Cheng J.F."/>
            <person name="Lucas S."/>
            <person name="Han C."/>
            <person name="Goodwin L."/>
            <person name="Pitluck S."/>
            <person name="Ivanova N."/>
            <person name="Ovchinikova G."/>
            <person name="Pati A."/>
            <person name="Chen A."/>
            <person name="Palaniappan K."/>
            <person name="Mavromatis K."/>
            <person name="Liolios K."/>
            <person name="Brettin T."/>
            <person name="Fiebig A."/>
            <person name="Rohde M."/>
            <person name="Abt B."/>
            <person name="Goker M."/>
            <person name="Detter J.C."/>
            <person name="Woyke T."/>
            <person name="Bristow J."/>
            <person name="Eisen J.A."/>
            <person name="Markowitz V."/>
            <person name="Hugenholtz P."/>
            <person name="Kyrpides N.C."/>
            <person name="Klenk H.P."/>
            <person name="Lapidus A."/>
        </authorList>
    </citation>
    <scope>NUCLEOTIDE SEQUENCE [LARGE SCALE GENOMIC DNA]</scope>
    <source>
        <strain evidence="8">DSM 44963</strain>
    </source>
</reference>
<keyword evidence="8" id="KW-1185">Reference proteome</keyword>
<dbReference type="FunCoup" id="D6TVB9">
    <property type="interactions" value="83"/>
</dbReference>
<dbReference type="SUPFAM" id="SSF46785">
    <property type="entry name" value="Winged helix' DNA-binding domain"/>
    <property type="match status" value="1"/>
</dbReference>
<evidence type="ECO:0000256" key="3">
    <source>
        <dbReference type="ARBA" id="ARBA00023015"/>
    </source>
</evidence>
<dbReference type="PANTHER" id="PTHR33164:SF5">
    <property type="entry name" value="ORGANIC HYDROPEROXIDE RESISTANCE TRANSCRIPTIONAL REGULATOR"/>
    <property type="match status" value="1"/>
</dbReference>